<dbReference type="Pfam" id="PF18052">
    <property type="entry name" value="Rx_N"/>
    <property type="match status" value="1"/>
</dbReference>
<evidence type="ECO:0000259" key="8">
    <source>
        <dbReference type="Pfam" id="PF18052"/>
    </source>
</evidence>
<dbReference type="OrthoDB" id="6161812at2759"/>
<dbReference type="Proteomes" id="UP000636709">
    <property type="component" value="Unassembled WGS sequence"/>
</dbReference>
<dbReference type="InterPro" id="IPR055414">
    <property type="entry name" value="LRR_R13L4/SHOC2-like"/>
</dbReference>
<dbReference type="InterPro" id="IPR044974">
    <property type="entry name" value="Disease_R_plants"/>
</dbReference>
<proteinExistence type="inferred from homology"/>
<organism evidence="11 12">
    <name type="scientific">Digitaria exilis</name>
    <dbReference type="NCBI Taxonomy" id="1010633"/>
    <lineage>
        <taxon>Eukaryota</taxon>
        <taxon>Viridiplantae</taxon>
        <taxon>Streptophyta</taxon>
        <taxon>Embryophyta</taxon>
        <taxon>Tracheophyta</taxon>
        <taxon>Spermatophyta</taxon>
        <taxon>Magnoliopsida</taxon>
        <taxon>Liliopsida</taxon>
        <taxon>Poales</taxon>
        <taxon>Poaceae</taxon>
        <taxon>PACMAD clade</taxon>
        <taxon>Panicoideae</taxon>
        <taxon>Panicodae</taxon>
        <taxon>Paniceae</taxon>
        <taxon>Anthephorinae</taxon>
        <taxon>Digitaria</taxon>
    </lineage>
</organism>
<dbReference type="InterPro" id="IPR027417">
    <property type="entry name" value="P-loop_NTPase"/>
</dbReference>
<evidence type="ECO:0000256" key="2">
    <source>
        <dbReference type="ARBA" id="ARBA00022614"/>
    </source>
</evidence>
<dbReference type="GO" id="GO:0098542">
    <property type="term" value="P:defense response to other organism"/>
    <property type="evidence" value="ECO:0007669"/>
    <property type="project" value="TreeGrafter"/>
</dbReference>
<dbReference type="SUPFAM" id="SSF52540">
    <property type="entry name" value="P-loop containing nucleoside triphosphate hydrolases"/>
    <property type="match status" value="1"/>
</dbReference>
<dbReference type="InterPro" id="IPR041118">
    <property type="entry name" value="Rx_N"/>
</dbReference>
<keyword evidence="12" id="KW-1185">Reference proteome</keyword>
<dbReference type="SUPFAM" id="SSF52058">
    <property type="entry name" value="L domain-like"/>
    <property type="match status" value="1"/>
</dbReference>
<evidence type="ECO:0000313" key="11">
    <source>
        <dbReference type="EMBL" id="KAF8692228.1"/>
    </source>
</evidence>
<dbReference type="Gene3D" id="3.80.10.10">
    <property type="entry name" value="Ribonuclease Inhibitor"/>
    <property type="match status" value="2"/>
</dbReference>
<accession>A0A835EF62</accession>
<dbReference type="InterPro" id="IPR002182">
    <property type="entry name" value="NB-ARC"/>
</dbReference>
<comment type="similarity">
    <text evidence="1">Belongs to the disease resistance NB-LRR family.</text>
</comment>
<dbReference type="Gene3D" id="3.40.50.300">
    <property type="entry name" value="P-loop containing nucleotide triphosphate hydrolases"/>
    <property type="match status" value="1"/>
</dbReference>
<dbReference type="InterPro" id="IPR058922">
    <property type="entry name" value="WHD_DRP"/>
</dbReference>
<sequence length="1013" mass="113147">MGRLFLLLEKEYSKYRGLAQEAQSIQHDLRMIAAAMDDQLGAMGRHERTAIARLYNMEILDLAHDIEDCVDRFTHRLKCKQQSGGGGAASSLVRRVTHKMKNIQSRSSYSDEIQKLKRRLKEARQRVIDSVPVRQPNGLPTSVMLDASKPCRAVTRNPVGIEKPMEELLSLLHEVDGEPQQLRVISIVGFGGLGKTTLARAVFDSTHVKETFQFRAWVSASDTSPEISQRIKAILGDILQQVVPKDGMDIDNNSLEASLKEYLSDKRYLIVIDDVHMDEWRAINSAFIDNNSTSSRIILTTTMQSVANVCSHGNGYVYQMDTLGEEDSKKIAFPGISSPELEQGSSALLGKCDGLPLALVSVSDYLKSSVEPTGELCAKLCRNLGFHLKERHDHDNFSDLRKVLLDNYDSLAGYALSCFLYLGVFPNNHPLKRKVVTRRWLAEGYARSESLRGEQDIADENFNKLVDWNIIRPIVTRNNSQVKTCKAHGIMHEFVLHKSLSHRFIRMLSPDHPRVGANANSARHLSVHDGKLTECEASDEDLSRVRSLTVFGDAGGAISYVCKCKLIRVLDLEECTDLKDNDLKHICKLCHLKYLSLGDSIHELPRCIDALHCLETLDLRRTKIKSLPLEAIQLPHLTHLFGNKLMLDKNDLNNTKKMSRLEKFISGKKSNLQTLAGIVADGSKGFICSKKEDSKGFLQFILDMDKLRKVRIWCKQVANSDSYICDLSKAIQKLTKVPMDRDNDCSLSLYFEETCEDFLSSLNLEPCSEGSKYDLRSLKLHGKLLLLPPFVTLLSGLTDLCISSAILTQGLLSALAKLGKLLYLKLIADLLEGFEIKHGAFPSLRRLCFQVQSLSVAPPPNKEGALLTIEQGALPNLVSLQLLCRDLVVGLSGIDIKHFKHLKEVTIDAETTPETRQNWECAAKGHPNRPRVKLVKTDNPIENEELGPCATREKRKRCPAQPSLVDGLDFHLKKMKLSESSSWSQAIVRPMMGADTTASSSIPIPLHADESSS</sequence>
<dbReference type="PRINTS" id="PR00364">
    <property type="entry name" value="DISEASERSIST"/>
</dbReference>
<dbReference type="Gene3D" id="1.10.10.10">
    <property type="entry name" value="Winged helix-like DNA-binding domain superfamily/Winged helix DNA-binding domain"/>
    <property type="match status" value="1"/>
</dbReference>
<keyword evidence="5" id="KW-0611">Plant defense</keyword>
<dbReference type="Gene3D" id="1.20.5.4130">
    <property type="match status" value="1"/>
</dbReference>
<dbReference type="GO" id="GO:0043531">
    <property type="term" value="F:ADP binding"/>
    <property type="evidence" value="ECO:0007669"/>
    <property type="project" value="InterPro"/>
</dbReference>
<evidence type="ECO:0000256" key="3">
    <source>
        <dbReference type="ARBA" id="ARBA00022737"/>
    </source>
</evidence>
<feature type="domain" description="Disease resistance protein winged helix" evidence="9">
    <location>
        <begin position="424"/>
        <end position="495"/>
    </location>
</feature>
<evidence type="ECO:0000259" key="7">
    <source>
        <dbReference type="Pfam" id="PF00931"/>
    </source>
</evidence>
<feature type="domain" description="Disease resistance N-terminal" evidence="8">
    <location>
        <begin position="2"/>
        <end position="84"/>
    </location>
</feature>
<evidence type="ECO:0000259" key="10">
    <source>
        <dbReference type="Pfam" id="PF23598"/>
    </source>
</evidence>
<dbReference type="Pfam" id="PF23559">
    <property type="entry name" value="WHD_DRP"/>
    <property type="match status" value="1"/>
</dbReference>
<evidence type="ECO:0000256" key="1">
    <source>
        <dbReference type="ARBA" id="ARBA00008894"/>
    </source>
</evidence>
<dbReference type="InterPro" id="IPR036388">
    <property type="entry name" value="WH-like_DNA-bd_sf"/>
</dbReference>
<comment type="caution">
    <text evidence="11">The sequence shown here is derived from an EMBL/GenBank/DDBJ whole genome shotgun (WGS) entry which is preliminary data.</text>
</comment>
<evidence type="ECO:0000313" key="12">
    <source>
        <dbReference type="Proteomes" id="UP000636709"/>
    </source>
</evidence>
<dbReference type="PANTHER" id="PTHR23155:SF983">
    <property type="entry name" value="NB-ARC DOMAIN CONTAINING PROTEIN, EXPRESSED"/>
    <property type="match status" value="1"/>
</dbReference>
<keyword evidence="6" id="KW-0175">Coiled coil</keyword>
<keyword evidence="3" id="KW-0677">Repeat</keyword>
<feature type="domain" description="Disease resistance R13L4/SHOC-2-like LRR" evidence="10">
    <location>
        <begin position="545"/>
        <end position="931"/>
    </location>
</feature>
<dbReference type="Pfam" id="PF00931">
    <property type="entry name" value="NB-ARC"/>
    <property type="match status" value="1"/>
</dbReference>
<protein>
    <submittedName>
        <fullName evidence="11">Uncharacterized protein</fullName>
    </submittedName>
</protein>
<keyword evidence="4" id="KW-0547">Nucleotide-binding</keyword>
<reference evidence="11" key="1">
    <citation type="submission" date="2020-07" db="EMBL/GenBank/DDBJ databases">
        <title>Genome sequence and genetic diversity analysis of an under-domesticated orphan crop, white fonio (Digitaria exilis).</title>
        <authorList>
            <person name="Bennetzen J.L."/>
            <person name="Chen S."/>
            <person name="Ma X."/>
            <person name="Wang X."/>
            <person name="Yssel A.E.J."/>
            <person name="Chaluvadi S.R."/>
            <person name="Johnson M."/>
            <person name="Gangashetty P."/>
            <person name="Hamidou F."/>
            <person name="Sanogo M.D."/>
            <person name="Zwaenepoel A."/>
            <person name="Wallace J."/>
            <person name="Van De Peer Y."/>
            <person name="Van Deynze A."/>
        </authorList>
    </citation>
    <scope>NUCLEOTIDE SEQUENCE</scope>
    <source>
        <tissue evidence="11">Leaves</tissue>
    </source>
</reference>
<evidence type="ECO:0000256" key="5">
    <source>
        <dbReference type="ARBA" id="ARBA00022821"/>
    </source>
</evidence>
<name>A0A835EF62_9POAL</name>
<dbReference type="Pfam" id="PF23598">
    <property type="entry name" value="LRR_14"/>
    <property type="match status" value="1"/>
</dbReference>
<evidence type="ECO:0000259" key="9">
    <source>
        <dbReference type="Pfam" id="PF23559"/>
    </source>
</evidence>
<dbReference type="InterPro" id="IPR032675">
    <property type="entry name" value="LRR_dom_sf"/>
</dbReference>
<gene>
    <name evidence="11" type="ORF">HU200_039832</name>
</gene>
<dbReference type="PANTHER" id="PTHR23155">
    <property type="entry name" value="DISEASE RESISTANCE PROTEIN RP"/>
    <property type="match status" value="1"/>
</dbReference>
<keyword evidence="2" id="KW-0433">Leucine-rich repeat</keyword>
<feature type="domain" description="NB-ARC" evidence="7">
    <location>
        <begin position="162"/>
        <end position="330"/>
    </location>
</feature>
<dbReference type="EMBL" id="JACEFO010001947">
    <property type="protein sequence ID" value="KAF8692228.1"/>
    <property type="molecule type" value="Genomic_DNA"/>
</dbReference>
<evidence type="ECO:0000256" key="4">
    <source>
        <dbReference type="ARBA" id="ARBA00022741"/>
    </source>
</evidence>
<dbReference type="AlphaFoldDB" id="A0A835EF62"/>
<evidence type="ECO:0000256" key="6">
    <source>
        <dbReference type="ARBA" id="ARBA00023054"/>
    </source>
</evidence>